<dbReference type="SUPFAM" id="SSF53474">
    <property type="entry name" value="alpha/beta-Hydrolases"/>
    <property type="match status" value="1"/>
</dbReference>
<keyword evidence="1" id="KW-0732">Signal</keyword>
<proteinExistence type="predicted"/>
<evidence type="ECO:0000313" key="4">
    <source>
        <dbReference type="Proteomes" id="UP000275772"/>
    </source>
</evidence>
<dbReference type="EMBL" id="UNSH01000008">
    <property type="protein sequence ID" value="SZF00151.1"/>
    <property type="molecule type" value="Genomic_DNA"/>
</dbReference>
<reference evidence="3 4" key="1">
    <citation type="submission" date="2017-11" db="EMBL/GenBank/DDBJ databases">
        <authorList>
            <person name="Kracher B."/>
        </authorList>
    </citation>
    <scope>NUCLEOTIDE SEQUENCE [LARGE SCALE GENOMIC DNA]</scope>
    <source>
        <strain evidence="3 4">RACE1</strain>
    </source>
</reference>
<dbReference type="Pfam" id="PF00561">
    <property type="entry name" value="Abhydrolase_1"/>
    <property type="match status" value="1"/>
</dbReference>
<feature type="signal peptide" evidence="1">
    <location>
        <begin position="1"/>
        <end position="34"/>
    </location>
</feature>
<name>A0A383UIM1_BLUHO</name>
<dbReference type="InterPro" id="IPR029058">
    <property type="entry name" value="AB_hydrolase_fold"/>
</dbReference>
<gene>
    <name evidence="3" type="ORF">BLGHR1_10878</name>
</gene>
<dbReference type="VEuPathDB" id="FungiDB:BLGHR1_10878"/>
<sequence length="409" mass="44866">MYIFHASHPLEPSTNSKKMLSTLTLLTIFATAQGASLLPRGMTCRDVLIPTVVNTSNDYIDPTINSQAKARSWMQKVDSHRINSTEEVDINDKFNIAARYCEPEVINPSRANTIQLLVHGITYTKNYWSGLGPPGEGYNGDSYSWIAYASKQGYPTLSIDRLGNGDSDRPDGIAAVQMSSHVEVAESLVNTLKNSTVAGRRFEKVIYVGHSYGSLIGNLHSVHYPDSVDSYILTGFSKNIRASLTPTLITGDFRPARMAYPEKWGGQTLSYFAASSESGADGLFFTDETVDPNLKALNFRQRGTVTVGEFVSGYESIQVATNYHGHVFVLTGKNDAIFCSPDDFGQGTLSGRGDCGTGEDSIIAKTRELYPAAADYSYSTPENTGHCNILHLNAQDQFATVHNWLARFY</sequence>
<accession>A0A383UIM1</accession>
<evidence type="ECO:0000259" key="2">
    <source>
        <dbReference type="Pfam" id="PF00561"/>
    </source>
</evidence>
<dbReference type="Gene3D" id="3.40.50.1820">
    <property type="entry name" value="alpha/beta hydrolase"/>
    <property type="match status" value="1"/>
</dbReference>
<evidence type="ECO:0000256" key="1">
    <source>
        <dbReference type="SAM" id="SignalP"/>
    </source>
</evidence>
<dbReference type="InterPro" id="IPR000073">
    <property type="entry name" value="AB_hydrolase_1"/>
</dbReference>
<evidence type="ECO:0000313" key="3">
    <source>
        <dbReference type="EMBL" id="SZF00151.1"/>
    </source>
</evidence>
<dbReference type="AlphaFoldDB" id="A0A383UIM1"/>
<dbReference type="Proteomes" id="UP000275772">
    <property type="component" value="Unassembled WGS sequence"/>
</dbReference>
<feature type="domain" description="AB hydrolase-1" evidence="2">
    <location>
        <begin position="137"/>
        <end position="273"/>
    </location>
</feature>
<organism evidence="3 4">
    <name type="scientific">Blumeria hordei</name>
    <name type="common">Barley powdery mildew</name>
    <name type="synonym">Blumeria graminis f. sp. hordei</name>
    <dbReference type="NCBI Taxonomy" id="2867405"/>
    <lineage>
        <taxon>Eukaryota</taxon>
        <taxon>Fungi</taxon>
        <taxon>Dikarya</taxon>
        <taxon>Ascomycota</taxon>
        <taxon>Pezizomycotina</taxon>
        <taxon>Leotiomycetes</taxon>
        <taxon>Erysiphales</taxon>
        <taxon>Erysiphaceae</taxon>
        <taxon>Blumeria</taxon>
    </lineage>
</organism>
<protein>
    <recommendedName>
        <fullName evidence="2">AB hydrolase-1 domain-containing protein</fullName>
    </recommendedName>
</protein>
<feature type="chain" id="PRO_5016764296" description="AB hydrolase-1 domain-containing protein" evidence="1">
    <location>
        <begin position="35"/>
        <end position="409"/>
    </location>
</feature>